<evidence type="ECO:0000313" key="2">
    <source>
        <dbReference type="Proteomes" id="UP000812267"/>
    </source>
</evidence>
<comment type="caution">
    <text evidence="1">The sequence shown here is derived from an EMBL/GenBank/DDBJ whole genome shotgun (WGS) entry which is preliminary data.</text>
</comment>
<dbReference type="RefSeq" id="WP_216567847.1">
    <property type="nucleotide sequence ID" value="NZ_JAHMHK010000003.1"/>
</dbReference>
<dbReference type="EMBL" id="JAHMHK010000003">
    <property type="protein sequence ID" value="MBU4693683.1"/>
    <property type="molecule type" value="Genomic_DNA"/>
</dbReference>
<name>A0ABS6DRP4_9MOLU</name>
<dbReference type="Proteomes" id="UP000812267">
    <property type="component" value="Unassembled WGS sequence"/>
</dbReference>
<reference evidence="1" key="1">
    <citation type="submission" date="2021-06" db="EMBL/GenBank/DDBJ databases">
        <title>Novel Mycoplasma species detected in California sea lions (Zalophus californianus) from the USA.</title>
        <authorList>
            <person name="Volokhov D.V."/>
            <person name="Furtak V.A."/>
            <person name="Zagorodnyaya T.A."/>
        </authorList>
    </citation>
    <scope>NUCLEOTIDE SEQUENCE [LARGE SCALE GENOMIC DNA]</scope>
    <source>
        <strain evidence="1">CSL 4779</strain>
    </source>
</reference>
<gene>
    <name evidence="1" type="ORF">KQ878_02195</name>
</gene>
<proteinExistence type="predicted"/>
<sequence>MPEKKHVVYDHEEYMRCLKEDIARDYGLSMEEFNLLDDFSPEAKKLYDDLIEKVHAKIKSK</sequence>
<keyword evidence="2" id="KW-1185">Reference proteome</keyword>
<protein>
    <recommendedName>
        <fullName evidence="3">Transcriptional regulator</fullName>
    </recommendedName>
</protein>
<evidence type="ECO:0000313" key="1">
    <source>
        <dbReference type="EMBL" id="MBU4693683.1"/>
    </source>
</evidence>
<organism evidence="1 2">
    <name type="scientific">Mycoplasma zalophidermidis</name>
    <dbReference type="NCBI Taxonomy" id="398174"/>
    <lineage>
        <taxon>Bacteria</taxon>
        <taxon>Bacillati</taxon>
        <taxon>Mycoplasmatota</taxon>
        <taxon>Mollicutes</taxon>
        <taxon>Mycoplasmataceae</taxon>
        <taxon>Mycoplasma</taxon>
    </lineage>
</organism>
<accession>A0ABS6DRP4</accession>
<evidence type="ECO:0008006" key="3">
    <source>
        <dbReference type="Google" id="ProtNLM"/>
    </source>
</evidence>